<dbReference type="EMBL" id="OU015566">
    <property type="protein sequence ID" value="CAG5108172.1"/>
    <property type="molecule type" value="Genomic_DNA"/>
</dbReference>
<evidence type="ECO:0000313" key="8">
    <source>
        <dbReference type="Proteomes" id="UP001158576"/>
    </source>
</evidence>
<evidence type="ECO:0000256" key="1">
    <source>
        <dbReference type="ARBA" id="ARBA00022723"/>
    </source>
</evidence>
<evidence type="ECO:0000259" key="6">
    <source>
        <dbReference type="PROSITE" id="PS50089"/>
    </source>
</evidence>
<accession>A0ABN7SUY7</accession>
<dbReference type="SMART" id="SM00184">
    <property type="entry name" value="RING"/>
    <property type="match status" value="1"/>
</dbReference>
<sequence length="550" mass="60571">MLGREKETKPLKWLKIENSETDEEDSALGSNISSASSEIGQHDYENTKKTVSSSANSITTSNMVKIEVLKAAKPVKIDFSSPASSEQYVVNSIKRYTRFRQREKKKAHVSYKDAPRKLRASVVPSSSSRSVSPTARLANLPNSRPQNKAQKQQQIFFISQSSAAFSTSNKSFSVADFNKIQEPKNKLELVQEWVQDQKTCSSISHRTESELDVDTQGLRMRSNLSKSTSDIAEASNYEDATLVFSRFPSSSGSNSASSGAASKSAALPNRAPKTGSSSGPASPDLNSCGSHSRKLKKNVSIPIDLRCPVCLDLYAKPLFLPCGHTFCKGCIKRVVDASEEQQKRLYQFFCPTCRNIIEYGEGGIDLLQKNMKMAQAITKYEFHGGIKRRVSSYQTEVTAAPLKSKPALEAKASELQNAITRIERSRAAIAAKKKDVITRIEKDCAQMIQMITKRKDKMVESAEKKFEKPEQKKADQLQVTKKALEEVKQDLKAFSPPSPAPTPAPVAPVAPVVAPKKTVSNQPRKNTSPSTKSASKFLQKLKSKVPLITV</sequence>
<dbReference type="PROSITE" id="PS00518">
    <property type="entry name" value="ZF_RING_1"/>
    <property type="match status" value="1"/>
</dbReference>
<proteinExistence type="predicted"/>
<dbReference type="Proteomes" id="UP001158576">
    <property type="component" value="Chromosome 1"/>
</dbReference>
<feature type="compositionally biased region" description="Low complexity" evidence="5">
    <location>
        <begin position="121"/>
        <end position="133"/>
    </location>
</feature>
<dbReference type="PANTHER" id="PTHR25462:SF296">
    <property type="entry name" value="MEIOTIC P26, ISOFORM F"/>
    <property type="match status" value="1"/>
</dbReference>
<dbReference type="Gene3D" id="3.30.40.10">
    <property type="entry name" value="Zinc/RING finger domain, C3HC4 (zinc finger)"/>
    <property type="match status" value="1"/>
</dbReference>
<keyword evidence="1" id="KW-0479">Metal-binding</keyword>
<dbReference type="Pfam" id="PF13445">
    <property type="entry name" value="zf-RING_UBOX"/>
    <property type="match status" value="1"/>
</dbReference>
<keyword evidence="3" id="KW-0862">Zinc</keyword>
<feature type="region of interest" description="Disordered" evidence="5">
    <location>
        <begin position="488"/>
        <end position="538"/>
    </location>
</feature>
<feature type="domain" description="RING-type" evidence="6">
    <location>
        <begin position="307"/>
        <end position="354"/>
    </location>
</feature>
<feature type="compositionally biased region" description="Polar residues" evidence="5">
    <location>
        <begin position="520"/>
        <end position="536"/>
    </location>
</feature>
<reference evidence="7 8" key="1">
    <citation type="submission" date="2021-04" db="EMBL/GenBank/DDBJ databases">
        <authorList>
            <person name="Bliznina A."/>
        </authorList>
    </citation>
    <scope>NUCLEOTIDE SEQUENCE [LARGE SCALE GENOMIC DNA]</scope>
</reference>
<evidence type="ECO:0000256" key="3">
    <source>
        <dbReference type="ARBA" id="ARBA00022833"/>
    </source>
</evidence>
<organism evidence="7 8">
    <name type="scientific">Oikopleura dioica</name>
    <name type="common">Tunicate</name>
    <dbReference type="NCBI Taxonomy" id="34765"/>
    <lineage>
        <taxon>Eukaryota</taxon>
        <taxon>Metazoa</taxon>
        <taxon>Chordata</taxon>
        <taxon>Tunicata</taxon>
        <taxon>Appendicularia</taxon>
        <taxon>Copelata</taxon>
        <taxon>Oikopleuridae</taxon>
        <taxon>Oikopleura</taxon>
    </lineage>
</organism>
<feature type="compositionally biased region" description="Low complexity" evidence="5">
    <location>
        <begin position="509"/>
        <end position="519"/>
    </location>
</feature>
<feature type="compositionally biased region" description="Low complexity" evidence="5">
    <location>
        <begin position="27"/>
        <end position="39"/>
    </location>
</feature>
<evidence type="ECO:0000256" key="5">
    <source>
        <dbReference type="SAM" id="MobiDB-lite"/>
    </source>
</evidence>
<dbReference type="PROSITE" id="PS50089">
    <property type="entry name" value="ZF_RING_2"/>
    <property type="match status" value="1"/>
</dbReference>
<name>A0ABN7SUY7_OIKDI</name>
<dbReference type="InterPro" id="IPR001841">
    <property type="entry name" value="Znf_RING"/>
</dbReference>
<protein>
    <submittedName>
        <fullName evidence="7">Oidioi.mRNA.OKI2018_I69.chr1.g3668.t1.cds</fullName>
    </submittedName>
</protein>
<keyword evidence="8" id="KW-1185">Reference proteome</keyword>
<dbReference type="PANTHER" id="PTHR25462">
    <property type="entry name" value="BONUS, ISOFORM C-RELATED"/>
    <property type="match status" value="1"/>
</dbReference>
<feature type="region of interest" description="Disordered" evidence="5">
    <location>
        <begin position="258"/>
        <end position="292"/>
    </location>
</feature>
<feature type="region of interest" description="Disordered" evidence="5">
    <location>
        <begin position="1"/>
        <end position="57"/>
    </location>
</feature>
<dbReference type="InterPro" id="IPR017907">
    <property type="entry name" value="Znf_RING_CS"/>
</dbReference>
<dbReference type="InterPro" id="IPR013083">
    <property type="entry name" value="Znf_RING/FYVE/PHD"/>
</dbReference>
<evidence type="ECO:0000256" key="4">
    <source>
        <dbReference type="PROSITE-ProRule" id="PRU00175"/>
    </source>
</evidence>
<dbReference type="InterPro" id="IPR027370">
    <property type="entry name" value="Znf-RING_euk"/>
</dbReference>
<evidence type="ECO:0000313" key="7">
    <source>
        <dbReference type="EMBL" id="CAG5108172.1"/>
    </source>
</evidence>
<dbReference type="SUPFAM" id="SSF57850">
    <property type="entry name" value="RING/U-box"/>
    <property type="match status" value="1"/>
</dbReference>
<feature type="compositionally biased region" description="Basic and acidic residues" evidence="5">
    <location>
        <begin position="1"/>
        <end position="18"/>
    </location>
</feature>
<feature type="compositionally biased region" description="Pro residues" evidence="5">
    <location>
        <begin position="496"/>
        <end position="508"/>
    </location>
</feature>
<evidence type="ECO:0000256" key="2">
    <source>
        <dbReference type="ARBA" id="ARBA00022771"/>
    </source>
</evidence>
<feature type="compositionally biased region" description="Polar residues" evidence="5">
    <location>
        <begin position="274"/>
        <end position="290"/>
    </location>
</feature>
<dbReference type="InterPro" id="IPR047153">
    <property type="entry name" value="TRIM45/56/19-like"/>
</dbReference>
<feature type="region of interest" description="Disordered" evidence="5">
    <location>
        <begin position="104"/>
        <end position="152"/>
    </location>
</feature>
<keyword evidence="2 4" id="KW-0863">Zinc-finger</keyword>
<gene>
    <name evidence="7" type="ORF">OKIOD_LOCUS12433</name>
</gene>